<gene>
    <name evidence="1" type="primary">xdhC</name>
    <name evidence="1" type="ORF">JHL16_26460</name>
</gene>
<comment type="caution">
    <text evidence="1">The sequence shown here is derived from an EMBL/GenBank/DDBJ whole genome shotgun (WGS) entry which is preliminary data.</text>
</comment>
<dbReference type="Proteomes" id="UP000616151">
    <property type="component" value="Unassembled WGS sequence"/>
</dbReference>
<evidence type="ECO:0000313" key="2">
    <source>
        <dbReference type="Proteomes" id="UP000616151"/>
    </source>
</evidence>
<dbReference type="EMBL" id="JAENHL010000008">
    <property type="protein sequence ID" value="MBK1869935.1"/>
    <property type="molecule type" value="Genomic_DNA"/>
</dbReference>
<reference evidence="1" key="1">
    <citation type="submission" date="2021-01" db="EMBL/GenBank/DDBJ databases">
        <authorList>
            <person name="Sun Q."/>
        </authorList>
    </citation>
    <scope>NUCLEOTIDE SEQUENCE</scope>
    <source>
        <strain evidence="1">YIM B02566</strain>
    </source>
</reference>
<protein>
    <submittedName>
        <fullName evidence="1">Xanthine dehydrogenase accessory protein XdhC</fullName>
    </submittedName>
</protein>
<evidence type="ECO:0000313" key="1">
    <source>
        <dbReference type="EMBL" id="MBK1869935.1"/>
    </source>
</evidence>
<name>A0ACC5RBU3_9HYPH</name>
<organism evidence="1 2">
    <name type="scientific">Taklimakanibacter albus</name>
    <dbReference type="NCBI Taxonomy" id="2800327"/>
    <lineage>
        <taxon>Bacteria</taxon>
        <taxon>Pseudomonadati</taxon>
        <taxon>Pseudomonadota</taxon>
        <taxon>Alphaproteobacteria</taxon>
        <taxon>Hyphomicrobiales</taxon>
        <taxon>Aestuariivirgaceae</taxon>
        <taxon>Taklimakanibacter</taxon>
    </lineage>
</organism>
<keyword evidence="2" id="KW-1185">Reference proteome</keyword>
<proteinExistence type="predicted"/>
<sequence>MKVWAHIAKSLEAGEPCAMVSVYRVEGSAPREEGARLILTPRGFHGTIGGGALEWRALAEAQRMMKSGRAMSVSRHVLGPELGQCCGGRVELLTEIFDPSVLAEIRELAAAEAAGVFRTTGRLERDHVERRIISVNSPSPVAQQWEKVPDRADEGSSETVMVDQRALTRPSTTLSHPADGRGGKLAEVGSLIESFGETQRPLYLYGAGHVGRALVLALAPLPFAIRWIDPRPDSFPAAMPANVTPVEARDPLAELAAAPRDSFLLVMTHSHALDLAIIDKALRDKRFPYVGLIGSASKRARFLSRLRQAGVPDAGFAAFKCPIGVAGITSKEPAIIAAATVAELLERDEMLRTGRIPGFQARTPSRMAAKKGQGG</sequence>
<accession>A0ACC5RBU3</accession>